<name>A0ABN9QSV1_9DINO</name>
<dbReference type="EMBL" id="CAUYUJ010004291">
    <property type="protein sequence ID" value="CAK0808979.1"/>
    <property type="molecule type" value="Genomic_DNA"/>
</dbReference>
<feature type="non-terminal residue" evidence="1">
    <location>
        <position position="1"/>
    </location>
</feature>
<accession>A0ABN9QSV1</accession>
<organism evidence="1 2">
    <name type="scientific">Prorocentrum cordatum</name>
    <dbReference type="NCBI Taxonomy" id="2364126"/>
    <lineage>
        <taxon>Eukaryota</taxon>
        <taxon>Sar</taxon>
        <taxon>Alveolata</taxon>
        <taxon>Dinophyceae</taxon>
        <taxon>Prorocentrales</taxon>
        <taxon>Prorocentraceae</taxon>
        <taxon>Prorocentrum</taxon>
    </lineage>
</organism>
<keyword evidence="2" id="KW-1185">Reference proteome</keyword>
<evidence type="ECO:0000313" key="2">
    <source>
        <dbReference type="Proteomes" id="UP001189429"/>
    </source>
</evidence>
<dbReference type="Proteomes" id="UP001189429">
    <property type="component" value="Unassembled WGS sequence"/>
</dbReference>
<sequence>LKFFGFHDLLLLVRWIHAIVTRQSQLMVFVCLLIVVAVCEIKAVSLNEIATASPPRREAVVLMIKSVDQKCTIDRVLALAVSSRGMKAYRDVWVLVDRDLVIENETMKKLTEAGVHVDTQPNISKPMRLSRFHGQASGVTKPSFLEWVTSKPEYDFAWHIEDDSFYTGRWGDLFDVCVDSAGGMYDPSVEGQVTSFLTAKYKDSSNQSKSKEEESKEEYHNSFLLRAYAEMLNQPFNNSADVVANWVLNHNSHWYNWHSCYIFGKSCMHAGQQSLQFMWPVARFSKRFIIELKAALEAGGGANATRGHHEALTANFCLYSSSWCSMSALPRVGNVKAFASGVKYNNASKMSLAYVAGKAPPYKIQASRLYHPVKCAAGEQAGSEALKYALSPRPATP</sequence>
<gene>
    <name evidence="1" type="ORF">PCOR1329_LOCUS14374</name>
</gene>
<evidence type="ECO:0008006" key="3">
    <source>
        <dbReference type="Google" id="ProtNLM"/>
    </source>
</evidence>
<comment type="caution">
    <text evidence="1">The sequence shown here is derived from an EMBL/GenBank/DDBJ whole genome shotgun (WGS) entry which is preliminary data.</text>
</comment>
<protein>
    <recommendedName>
        <fullName evidence="3">Protein xylosyltransferase</fullName>
    </recommendedName>
</protein>
<proteinExistence type="predicted"/>
<reference evidence="1" key="1">
    <citation type="submission" date="2023-10" db="EMBL/GenBank/DDBJ databases">
        <authorList>
            <person name="Chen Y."/>
            <person name="Shah S."/>
            <person name="Dougan E. K."/>
            <person name="Thang M."/>
            <person name="Chan C."/>
        </authorList>
    </citation>
    <scope>NUCLEOTIDE SEQUENCE [LARGE SCALE GENOMIC DNA]</scope>
</reference>
<evidence type="ECO:0000313" key="1">
    <source>
        <dbReference type="EMBL" id="CAK0808979.1"/>
    </source>
</evidence>